<dbReference type="PROSITE" id="PS50887">
    <property type="entry name" value="GGDEF"/>
    <property type="match status" value="1"/>
</dbReference>
<dbReference type="SUPFAM" id="SSF141868">
    <property type="entry name" value="EAL domain-like"/>
    <property type="match status" value="1"/>
</dbReference>
<dbReference type="InterPro" id="IPR052155">
    <property type="entry name" value="Biofilm_reg_signaling"/>
</dbReference>
<dbReference type="Gene3D" id="6.10.340.10">
    <property type="match status" value="1"/>
</dbReference>
<dbReference type="InterPro" id="IPR000014">
    <property type="entry name" value="PAS"/>
</dbReference>
<dbReference type="NCBIfam" id="TIGR00229">
    <property type="entry name" value="sensory_box"/>
    <property type="match status" value="1"/>
</dbReference>
<dbReference type="SMART" id="SM00267">
    <property type="entry name" value="GGDEF"/>
    <property type="match status" value="1"/>
</dbReference>
<dbReference type="Pfam" id="PF00563">
    <property type="entry name" value="EAL"/>
    <property type="match status" value="1"/>
</dbReference>
<dbReference type="CDD" id="cd01948">
    <property type="entry name" value="EAL"/>
    <property type="match status" value="1"/>
</dbReference>
<dbReference type="InterPro" id="IPR035919">
    <property type="entry name" value="EAL_sf"/>
</dbReference>
<dbReference type="InterPro" id="IPR000700">
    <property type="entry name" value="PAS-assoc_C"/>
</dbReference>
<dbReference type="PROSITE" id="PS50883">
    <property type="entry name" value="EAL"/>
    <property type="match status" value="1"/>
</dbReference>
<dbReference type="EMBL" id="CP151406">
    <property type="protein sequence ID" value="WZJ20697.1"/>
    <property type="molecule type" value="Genomic_DNA"/>
</dbReference>
<dbReference type="SUPFAM" id="SSF55785">
    <property type="entry name" value="PYP-like sensor domain (PAS domain)"/>
    <property type="match status" value="1"/>
</dbReference>
<evidence type="ECO:0000313" key="6">
    <source>
        <dbReference type="EMBL" id="WZJ20697.1"/>
    </source>
</evidence>
<dbReference type="SUPFAM" id="SSF55073">
    <property type="entry name" value="Nucleotide cyclase"/>
    <property type="match status" value="1"/>
</dbReference>
<evidence type="ECO:0000313" key="7">
    <source>
        <dbReference type="Proteomes" id="UP001479520"/>
    </source>
</evidence>
<organism evidence="6 7">
    <name type="scientific">Azonexus hydrophilus</name>
    <dbReference type="NCBI Taxonomy" id="418702"/>
    <lineage>
        <taxon>Bacteria</taxon>
        <taxon>Pseudomonadati</taxon>
        <taxon>Pseudomonadota</taxon>
        <taxon>Betaproteobacteria</taxon>
        <taxon>Rhodocyclales</taxon>
        <taxon>Azonexaceae</taxon>
        <taxon>Azonexus</taxon>
    </lineage>
</organism>
<feature type="domain" description="EAL" evidence="3">
    <location>
        <begin position="725"/>
        <end position="980"/>
    </location>
</feature>
<dbReference type="SMART" id="SM00304">
    <property type="entry name" value="HAMP"/>
    <property type="match status" value="1"/>
</dbReference>
<keyword evidence="1" id="KW-1133">Transmembrane helix</keyword>
<dbReference type="Gene3D" id="3.30.450.20">
    <property type="entry name" value="PAS domain"/>
    <property type="match status" value="3"/>
</dbReference>
<dbReference type="InterPro" id="IPR001633">
    <property type="entry name" value="EAL_dom"/>
</dbReference>
<protein>
    <submittedName>
        <fullName evidence="6">EAL domain-containing protein</fullName>
    </submittedName>
</protein>
<gene>
    <name evidence="6" type="ORF">AADV58_12140</name>
</gene>
<dbReference type="Proteomes" id="UP001479520">
    <property type="component" value="Chromosome"/>
</dbReference>
<evidence type="ECO:0000259" key="5">
    <source>
        <dbReference type="PROSITE" id="PS50887"/>
    </source>
</evidence>
<dbReference type="Pfam" id="PF00672">
    <property type="entry name" value="HAMP"/>
    <property type="match status" value="1"/>
</dbReference>
<proteinExistence type="predicted"/>
<feature type="domain" description="PAC" evidence="2">
    <location>
        <begin position="503"/>
        <end position="553"/>
    </location>
</feature>
<evidence type="ECO:0000259" key="2">
    <source>
        <dbReference type="PROSITE" id="PS50113"/>
    </source>
</evidence>
<dbReference type="SMART" id="SM00052">
    <property type="entry name" value="EAL"/>
    <property type="match status" value="1"/>
</dbReference>
<feature type="transmembrane region" description="Helical" evidence="1">
    <location>
        <begin position="21"/>
        <end position="43"/>
    </location>
</feature>
<keyword evidence="1" id="KW-0812">Transmembrane</keyword>
<evidence type="ECO:0000259" key="4">
    <source>
        <dbReference type="PROSITE" id="PS50885"/>
    </source>
</evidence>
<dbReference type="CDD" id="cd01949">
    <property type="entry name" value="GGDEF"/>
    <property type="match status" value="1"/>
</dbReference>
<evidence type="ECO:0000259" key="3">
    <source>
        <dbReference type="PROSITE" id="PS50883"/>
    </source>
</evidence>
<name>A0ABZ2XEH1_9RHOO</name>
<dbReference type="Gene3D" id="3.30.70.270">
    <property type="match status" value="1"/>
</dbReference>
<sequence length="980" mass="108552">MNPSAEKTVPLRKSLRVRVGLLVVGAVLLVAAGFLALALGPLAERVAATDFASASTRLEARLDLSLTPAANALEMAAGWLSDAPPRIDDLATFNRLFEPILKAQPKATSIVAGDSDGHGWMLLQLADGGWRNRLTDLPRWGQRHRFVDRDASGQVREYWETLDYDPRRRSWYEAAMLGSGTRWTAPYTFYTTGDPGITATRRISLDDERTLVIGIDLMLRDLSLTTMHEKVGQNGLALVLTDDLRTLALPAAPSGTQTGEWLKHALQPHAALGLPVLDRAVAEWLRKPDARVHRIAVNGTDWFARITDYPLGDSRLLLVTLAPSSDFSPDWLPAGSIVGGGLLFMLVLATWVVRQQARRIARPLEELATASSRIGQLDFATPPLLASPIQEIRQLANAHEEMRWLLQEKIAALHDAEEKIRDSEAYNKVLFLGSRIPLVVLDPQNGRFIDCNQAAADIYRLGQRENVIGLSVRDVSAPYQPDGTFSHLACEEKIRQVIERGPQVFEWRHRRPDGEHWDAEVHLMPFHHGDHLLLQFSLQDITDRKQAAQALEQLALYDPLTELPNRALFLDRLQQSIGQALRNDSRLAVLFLDLDRFKEVNDTQGHEIGDAVLREVANRFRLVLRHNELLARLGGDEFAVVSTATDHAGATFIAERLGQTLNEPLTSSGHTFSLGVSIGIAIFPNDGATPDELLRNADIAMYRAKSSPQRYMFYNADMSSGLAERIALARDLKAALQSDDGQLSLVFQPQFDLATQTLIGAEALMRWQHPQHGPISPGVFIPIAEERGMMLMICHWVIDAACRQLLAWQSAGARFPGRMAINIAAQQMEDAAFPQWVERRVRSFGLSPELFELELTESGMMRNIDLAIELAGQLSDAGFTLAIDDFGTGYSSLAYLKQLPADKLKIDQSFVRNMQDHPNDHAIVATIVAMGRTLGMSTIAEGIESDAQAAALRQLGCQEGQGYQFGRPESPETFASRWLG</sequence>
<keyword evidence="7" id="KW-1185">Reference proteome</keyword>
<dbReference type="Pfam" id="PF13426">
    <property type="entry name" value="PAS_9"/>
    <property type="match status" value="1"/>
</dbReference>
<dbReference type="Pfam" id="PF00990">
    <property type="entry name" value="GGDEF"/>
    <property type="match status" value="1"/>
</dbReference>
<dbReference type="PROSITE" id="PS50885">
    <property type="entry name" value="HAMP"/>
    <property type="match status" value="1"/>
</dbReference>
<dbReference type="InterPro" id="IPR043128">
    <property type="entry name" value="Rev_trsase/Diguanyl_cyclase"/>
</dbReference>
<feature type="domain" description="GGDEF" evidence="5">
    <location>
        <begin position="585"/>
        <end position="716"/>
    </location>
</feature>
<dbReference type="InterPro" id="IPR029787">
    <property type="entry name" value="Nucleotide_cyclase"/>
</dbReference>
<dbReference type="CDD" id="cd00130">
    <property type="entry name" value="PAS"/>
    <property type="match status" value="1"/>
</dbReference>
<dbReference type="InterPro" id="IPR000160">
    <property type="entry name" value="GGDEF_dom"/>
</dbReference>
<keyword evidence="1" id="KW-0472">Membrane</keyword>
<dbReference type="InterPro" id="IPR035965">
    <property type="entry name" value="PAS-like_dom_sf"/>
</dbReference>
<dbReference type="PANTHER" id="PTHR44757:SF2">
    <property type="entry name" value="BIOFILM ARCHITECTURE MAINTENANCE PROTEIN MBAA"/>
    <property type="match status" value="1"/>
</dbReference>
<dbReference type="PANTHER" id="PTHR44757">
    <property type="entry name" value="DIGUANYLATE CYCLASE DGCP"/>
    <property type="match status" value="1"/>
</dbReference>
<accession>A0ABZ2XEH1</accession>
<feature type="domain" description="HAMP" evidence="4">
    <location>
        <begin position="358"/>
        <end position="411"/>
    </location>
</feature>
<evidence type="ECO:0000256" key="1">
    <source>
        <dbReference type="SAM" id="Phobius"/>
    </source>
</evidence>
<dbReference type="PROSITE" id="PS50113">
    <property type="entry name" value="PAC"/>
    <property type="match status" value="1"/>
</dbReference>
<dbReference type="RefSeq" id="WP_051295372.1">
    <property type="nucleotide sequence ID" value="NZ_CP151406.1"/>
</dbReference>
<dbReference type="Gene3D" id="3.20.20.450">
    <property type="entry name" value="EAL domain"/>
    <property type="match status" value="1"/>
</dbReference>
<dbReference type="NCBIfam" id="TIGR00254">
    <property type="entry name" value="GGDEF"/>
    <property type="match status" value="1"/>
</dbReference>
<dbReference type="InterPro" id="IPR003660">
    <property type="entry name" value="HAMP_dom"/>
</dbReference>
<reference evidence="6 7" key="1">
    <citation type="submission" date="2024-04" db="EMBL/GenBank/DDBJ databases">
        <title>Dissimilatory iodate-reducing microorganisms contribute to the enrichment of iodine in groundwater.</title>
        <authorList>
            <person name="Jiang Z."/>
        </authorList>
    </citation>
    <scope>NUCLEOTIDE SEQUENCE [LARGE SCALE GENOMIC DNA]</scope>
    <source>
        <strain evidence="6 7">NCP973</strain>
    </source>
</reference>